<name>A0ABQ1BML3_9MYCO</name>
<keyword evidence="2" id="KW-1185">Reference proteome</keyword>
<proteinExistence type="predicted"/>
<evidence type="ECO:0000313" key="1">
    <source>
        <dbReference type="EMBL" id="GFG64936.1"/>
    </source>
</evidence>
<gene>
    <name evidence="1" type="ORF">MKUB_24260</name>
</gene>
<accession>A0ABQ1BML3</accession>
<protein>
    <submittedName>
        <fullName evidence="1">Uncharacterized protein</fullName>
    </submittedName>
</protein>
<comment type="caution">
    <text evidence="1">The sequence shown here is derived from an EMBL/GenBank/DDBJ whole genome shotgun (WGS) entry which is preliminary data.</text>
</comment>
<dbReference type="EMBL" id="BLKU01000003">
    <property type="protein sequence ID" value="GFG64936.1"/>
    <property type="molecule type" value="Genomic_DNA"/>
</dbReference>
<organism evidence="1 2">
    <name type="scientific">Mycobacterium kubicae</name>
    <dbReference type="NCBI Taxonomy" id="120959"/>
    <lineage>
        <taxon>Bacteria</taxon>
        <taxon>Bacillati</taxon>
        <taxon>Actinomycetota</taxon>
        <taxon>Actinomycetes</taxon>
        <taxon>Mycobacteriales</taxon>
        <taxon>Mycobacteriaceae</taxon>
        <taxon>Mycobacterium</taxon>
        <taxon>Mycobacterium simiae complex</taxon>
    </lineage>
</organism>
<evidence type="ECO:0000313" key="2">
    <source>
        <dbReference type="Proteomes" id="UP000465306"/>
    </source>
</evidence>
<dbReference type="Proteomes" id="UP000465306">
    <property type="component" value="Unassembled WGS sequence"/>
</dbReference>
<reference evidence="1 2" key="1">
    <citation type="journal article" date="2019" name="Emerg. Microbes Infect.">
        <title>Comprehensive subspecies identification of 175 nontuberculous mycobacteria species based on 7547 genomic profiles.</title>
        <authorList>
            <person name="Matsumoto Y."/>
            <person name="Kinjo T."/>
            <person name="Motooka D."/>
            <person name="Nabeya D."/>
            <person name="Jung N."/>
            <person name="Uechi K."/>
            <person name="Horii T."/>
            <person name="Iida T."/>
            <person name="Fujita J."/>
            <person name="Nakamura S."/>
        </authorList>
    </citation>
    <scope>NUCLEOTIDE SEQUENCE [LARGE SCALE GENOMIC DNA]</scope>
    <source>
        <strain evidence="1 2">JCM 13573</strain>
    </source>
</reference>
<sequence length="81" mass="8173">MLAGAAADDGDGAPDGRDVLLCCCPPLTATKVSPAASNTSSTIPVTLRGSVDVGARRGGTFNRISPGKNDIQRLGIAAHRL</sequence>